<dbReference type="SUPFAM" id="SSF47413">
    <property type="entry name" value="lambda repressor-like DNA-binding domains"/>
    <property type="match status" value="1"/>
</dbReference>
<feature type="domain" description="HTH cro/C1-type" evidence="2">
    <location>
        <begin position="13"/>
        <end position="67"/>
    </location>
</feature>
<dbReference type="InterPro" id="IPR001387">
    <property type="entry name" value="Cro/C1-type_HTH"/>
</dbReference>
<dbReference type="EMBL" id="JAMZEB010000004">
    <property type="protein sequence ID" value="MCP2365772.1"/>
    <property type="molecule type" value="Genomic_DNA"/>
</dbReference>
<dbReference type="Pfam" id="PF01381">
    <property type="entry name" value="HTH_3"/>
    <property type="match status" value="1"/>
</dbReference>
<dbReference type="SMART" id="SM00530">
    <property type="entry name" value="HTH_XRE"/>
    <property type="match status" value="1"/>
</dbReference>
<dbReference type="InterPro" id="IPR010982">
    <property type="entry name" value="Lambda_DNA-bd_dom_sf"/>
</dbReference>
<accession>A0A9X2GXN0</accession>
<name>A0A9X2GXN0_9ACTN</name>
<dbReference type="Proteomes" id="UP001139648">
    <property type="component" value="Unassembled WGS sequence"/>
</dbReference>
<gene>
    <name evidence="3" type="ORF">HD597_012876</name>
</gene>
<dbReference type="GO" id="GO:0003677">
    <property type="term" value="F:DNA binding"/>
    <property type="evidence" value="ECO:0007669"/>
    <property type="project" value="InterPro"/>
</dbReference>
<keyword evidence="4" id="KW-1185">Reference proteome</keyword>
<dbReference type="CDD" id="cd00093">
    <property type="entry name" value="HTH_XRE"/>
    <property type="match status" value="1"/>
</dbReference>
<protein>
    <submittedName>
        <fullName evidence="3">Zn-dependent peptidase ImmA (M78 family)/DNA-binding XRE family transcriptional regulator</fullName>
    </submittedName>
</protein>
<comment type="similarity">
    <text evidence="1">Belongs to the short-chain fatty acyl-CoA assimilation regulator (ScfR) family.</text>
</comment>
<dbReference type="PROSITE" id="PS50943">
    <property type="entry name" value="HTH_CROC1"/>
    <property type="match status" value="1"/>
</dbReference>
<evidence type="ECO:0000259" key="2">
    <source>
        <dbReference type="PROSITE" id="PS50943"/>
    </source>
</evidence>
<dbReference type="InterPro" id="IPR010359">
    <property type="entry name" value="IrrE_HExxH"/>
</dbReference>
<dbReference type="PANTHER" id="PTHR43236">
    <property type="entry name" value="ANTITOXIN HIGA1"/>
    <property type="match status" value="1"/>
</dbReference>
<dbReference type="InterPro" id="IPR052345">
    <property type="entry name" value="Rad_response_metalloprotease"/>
</dbReference>
<reference evidence="3" key="1">
    <citation type="submission" date="2022-06" db="EMBL/GenBank/DDBJ databases">
        <title>Sequencing the genomes of 1000 actinobacteria strains.</title>
        <authorList>
            <person name="Klenk H.-P."/>
        </authorList>
    </citation>
    <scope>NUCLEOTIDE SEQUENCE</scope>
    <source>
        <strain evidence="3">DSM 46694</strain>
    </source>
</reference>
<evidence type="ECO:0000256" key="1">
    <source>
        <dbReference type="ARBA" id="ARBA00007227"/>
    </source>
</evidence>
<proteinExistence type="inferred from homology"/>
<evidence type="ECO:0000313" key="4">
    <source>
        <dbReference type="Proteomes" id="UP001139648"/>
    </source>
</evidence>
<dbReference type="RefSeq" id="WP_253760285.1">
    <property type="nucleotide sequence ID" value="NZ_BAABKA010000019.1"/>
</dbReference>
<organism evidence="3 4">
    <name type="scientific">Nonomuraea thailandensis</name>
    <dbReference type="NCBI Taxonomy" id="1188745"/>
    <lineage>
        <taxon>Bacteria</taxon>
        <taxon>Bacillati</taxon>
        <taxon>Actinomycetota</taxon>
        <taxon>Actinomycetes</taxon>
        <taxon>Streptosporangiales</taxon>
        <taxon>Streptosporangiaceae</taxon>
        <taxon>Nonomuraea</taxon>
    </lineage>
</organism>
<comment type="caution">
    <text evidence="3">The sequence shown here is derived from an EMBL/GenBank/DDBJ whole genome shotgun (WGS) entry which is preliminary data.</text>
</comment>
<sequence>MSSPSGFFAPSRLVLARKRRGLTVLGLAQLSGVSPRSVSAYERGERSPSPQARSCLADALDFPEGFFLGEDLEEVPEPAISFRAAIKHTAGRKNAGRSAARIGILINEWVEERVSRPDPDVPRLPGTDPETAAQVVRISWGLGQAPVSNMIRLLERHGVRVYALPPDCADVGSFSLYWRGVPFLFLGQAGGGAEARVEAAHELAHLVLHRGEASPASSEAETAADEFAAHFLMPAPDLLGRTLYRAGSDRIQDVSRALKVPGMALAHRLRGMGLLDGEDYRSACANLHRFAAPFVGGETSQVLTDLLTAGQGQQVRPADIARQLRLTREDVIGHLHGLAPVLMAGNGYPMGPPPGRPPLRMIRSS</sequence>
<dbReference type="Gene3D" id="1.10.260.40">
    <property type="entry name" value="lambda repressor-like DNA-binding domains"/>
    <property type="match status" value="1"/>
</dbReference>
<dbReference type="Pfam" id="PF06114">
    <property type="entry name" value="Peptidase_M78"/>
    <property type="match status" value="1"/>
</dbReference>
<evidence type="ECO:0000313" key="3">
    <source>
        <dbReference type="EMBL" id="MCP2365772.1"/>
    </source>
</evidence>
<dbReference type="PANTHER" id="PTHR43236:SF1">
    <property type="entry name" value="BLL7220 PROTEIN"/>
    <property type="match status" value="1"/>
</dbReference>
<dbReference type="AlphaFoldDB" id="A0A9X2GXN0"/>